<evidence type="ECO:0000313" key="4">
    <source>
        <dbReference type="Proteomes" id="UP000886890"/>
    </source>
</evidence>
<evidence type="ECO:0000259" key="2">
    <source>
        <dbReference type="Pfam" id="PF14317"/>
    </source>
</evidence>
<evidence type="ECO:0000313" key="3">
    <source>
        <dbReference type="EMBL" id="HIX76352.1"/>
    </source>
</evidence>
<dbReference type="Pfam" id="PF14317">
    <property type="entry name" value="YcxB"/>
    <property type="match status" value="1"/>
</dbReference>
<gene>
    <name evidence="3" type="ORF">H9734_01950</name>
</gene>
<keyword evidence="1" id="KW-1133">Transmembrane helix</keyword>
<evidence type="ECO:0000256" key="1">
    <source>
        <dbReference type="SAM" id="Phobius"/>
    </source>
</evidence>
<dbReference type="AlphaFoldDB" id="A0A9D1XBF8"/>
<comment type="caution">
    <text evidence="3">The sequence shown here is derived from an EMBL/GenBank/DDBJ whole genome shotgun (WGS) entry which is preliminary data.</text>
</comment>
<dbReference type="InterPro" id="IPR025588">
    <property type="entry name" value="YcxB-like_C"/>
</dbReference>
<proteinExistence type="predicted"/>
<accession>A0A9D1XBF8</accession>
<reference evidence="3" key="2">
    <citation type="submission" date="2021-04" db="EMBL/GenBank/DDBJ databases">
        <authorList>
            <person name="Gilroy R."/>
        </authorList>
    </citation>
    <scope>NUCLEOTIDE SEQUENCE</scope>
    <source>
        <strain evidence="3">CHK183-1962</strain>
    </source>
</reference>
<dbReference type="Proteomes" id="UP000886890">
    <property type="component" value="Unassembled WGS sequence"/>
</dbReference>
<organism evidence="3 4">
    <name type="scientific">Candidatus Fusicatenibacter merdavium</name>
    <dbReference type="NCBI Taxonomy" id="2838600"/>
    <lineage>
        <taxon>Bacteria</taxon>
        <taxon>Bacillati</taxon>
        <taxon>Bacillota</taxon>
        <taxon>Clostridia</taxon>
        <taxon>Lachnospirales</taxon>
        <taxon>Lachnospiraceae</taxon>
        <taxon>Fusicatenibacter</taxon>
    </lineage>
</organism>
<feature type="domain" description="YcxB-like C-terminal" evidence="2">
    <location>
        <begin position="100"/>
        <end position="162"/>
    </location>
</feature>
<keyword evidence="1" id="KW-0472">Membrane</keyword>
<reference evidence="3" key="1">
    <citation type="journal article" date="2021" name="PeerJ">
        <title>Extensive microbial diversity within the chicken gut microbiome revealed by metagenomics and culture.</title>
        <authorList>
            <person name="Gilroy R."/>
            <person name="Ravi A."/>
            <person name="Getino M."/>
            <person name="Pursley I."/>
            <person name="Horton D.L."/>
            <person name="Alikhan N.F."/>
            <person name="Baker D."/>
            <person name="Gharbi K."/>
            <person name="Hall N."/>
            <person name="Watson M."/>
            <person name="Adriaenssens E.M."/>
            <person name="Foster-Nyarko E."/>
            <person name="Jarju S."/>
            <person name="Secka A."/>
            <person name="Antonio M."/>
            <person name="Oren A."/>
            <person name="Chaudhuri R.R."/>
            <person name="La Ragione R."/>
            <person name="Hildebrand F."/>
            <person name="Pallen M.J."/>
        </authorList>
    </citation>
    <scope>NUCLEOTIDE SEQUENCE</scope>
    <source>
        <strain evidence="3">CHK183-1962</strain>
    </source>
</reference>
<sequence>MNCKFENISVQKKENLLEMYKRTLRKSFMIYGIAVIVLFLIFFATSLLTRSFSLIYTALYVVIILIAGNWVLRMPKKSAESTYANNQEQFHCEPQTHTFFYENEMRGKNNQSGVEIRIPYDQIVMVMETKNLFLIRIPEKRMVLVDKRGFQRGSSSEFGAFLREKCTAAKFC</sequence>
<feature type="transmembrane region" description="Helical" evidence="1">
    <location>
        <begin position="28"/>
        <end position="48"/>
    </location>
</feature>
<keyword evidence="1" id="KW-0812">Transmembrane</keyword>
<dbReference type="EMBL" id="DXEK01000029">
    <property type="protein sequence ID" value="HIX76352.1"/>
    <property type="molecule type" value="Genomic_DNA"/>
</dbReference>
<name>A0A9D1XBF8_9FIRM</name>
<feature type="transmembrane region" description="Helical" evidence="1">
    <location>
        <begin position="54"/>
        <end position="72"/>
    </location>
</feature>
<protein>
    <submittedName>
        <fullName evidence="3">YcxB family protein</fullName>
    </submittedName>
</protein>